<dbReference type="EMBL" id="SDAM02000066">
    <property type="protein sequence ID" value="KAH6832708.1"/>
    <property type="molecule type" value="Genomic_DNA"/>
</dbReference>
<dbReference type="PANTHER" id="PTHR31672:SF13">
    <property type="entry name" value="F-BOX PROTEIN CPR30-LIKE"/>
    <property type="match status" value="1"/>
</dbReference>
<keyword evidence="3" id="KW-1185">Reference proteome</keyword>
<dbReference type="Proteomes" id="UP001190926">
    <property type="component" value="Unassembled WGS sequence"/>
</dbReference>
<evidence type="ECO:0000259" key="1">
    <source>
        <dbReference type="PROSITE" id="PS50181"/>
    </source>
</evidence>
<organism evidence="2 3">
    <name type="scientific">Perilla frutescens var. hirtella</name>
    <name type="common">Perilla citriodora</name>
    <name type="synonym">Perilla setoyensis</name>
    <dbReference type="NCBI Taxonomy" id="608512"/>
    <lineage>
        <taxon>Eukaryota</taxon>
        <taxon>Viridiplantae</taxon>
        <taxon>Streptophyta</taxon>
        <taxon>Embryophyta</taxon>
        <taxon>Tracheophyta</taxon>
        <taxon>Spermatophyta</taxon>
        <taxon>Magnoliopsida</taxon>
        <taxon>eudicotyledons</taxon>
        <taxon>Gunneridae</taxon>
        <taxon>Pentapetalae</taxon>
        <taxon>asterids</taxon>
        <taxon>lamiids</taxon>
        <taxon>Lamiales</taxon>
        <taxon>Lamiaceae</taxon>
        <taxon>Nepetoideae</taxon>
        <taxon>Elsholtzieae</taxon>
        <taxon>Perilla</taxon>
    </lineage>
</organism>
<dbReference type="PANTHER" id="PTHR31672">
    <property type="entry name" value="BNACNNG10540D PROTEIN"/>
    <property type="match status" value="1"/>
</dbReference>
<dbReference type="Pfam" id="PF12937">
    <property type="entry name" value="F-box-like"/>
    <property type="match status" value="1"/>
</dbReference>
<dbReference type="InterPro" id="IPR001810">
    <property type="entry name" value="F-box_dom"/>
</dbReference>
<name>A0AAD4JF77_PERFH</name>
<dbReference type="SMART" id="SM00256">
    <property type="entry name" value="FBOX"/>
    <property type="match status" value="1"/>
</dbReference>
<evidence type="ECO:0000313" key="3">
    <source>
        <dbReference type="Proteomes" id="UP001190926"/>
    </source>
</evidence>
<dbReference type="Gene3D" id="1.20.1280.50">
    <property type="match status" value="1"/>
</dbReference>
<dbReference type="InterPro" id="IPR050796">
    <property type="entry name" value="SCF_F-box_component"/>
</dbReference>
<feature type="domain" description="F-box" evidence="1">
    <location>
        <begin position="22"/>
        <end position="69"/>
    </location>
</feature>
<sequence>MFVDLNSRTRPYYSRRCKRVSSTNIESLPDELLFHILVRLQADYLYDRARLVCRRWYHLIHSHAFVNTHLQHSAYGLLLCFREWGGHPIFVTATQGRIQTSEFSYKCRSHLWGSFNGLAMEMQFSNREGYFVHIINPATKQGFDLPSFSFSGGPVASSRSSGVASASASVEYKVVLSYMDDVPRATPSLGLAILTAGVDNSWRYVRVEHLSKCARSLLSEIPLITEGFMHWAGKNRTDFLTLDVETEILTVSEVPLPEAYYKKAHKYYLSTGRSLSLLVARENFLWELWAMKPGTREWTKLVADIKLGAQKCRLQQFSGGDNEVLVPIGWVKYPEVLALRFIGDSMSCPCIFYNLDTHEIDSIELTTACYCYSVVHKNSLMWLS</sequence>
<accession>A0AAD4JF77</accession>
<gene>
    <name evidence="2" type="ORF">C2S53_015752</name>
</gene>
<evidence type="ECO:0000313" key="2">
    <source>
        <dbReference type="EMBL" id="KAH6832708.1"/>
    </source>
</evidence>
<proteinExistence type="predicted"/>
<dbReference type="PROSITE" id="PS50181">
    <property type="entry name" value="FBOX"/>
    <property type="match status" value="1"/>
</dbReference>
<dbReference type="SUPFAM" id="SSF81383">
    <property type="entry name" value="F-box domain"/>
    <property type="match status" value="1"/>
</dbReference>
<dbReference type="InterPro" id="IPR036047">
    <property type="entry name" value="F-box-like_dom_sf"/>
</dbReference>
<protein>
    <recommendedName>
        <fullName evidence="1">F-box domain-containing protein</fullName>
    </recommendedName>
</protein>
<reference evidence="2 3" key="1">
    <citation type="journal article" date="2021" name="Nat. Commun.">
        <title>Incipient diploidization of the medicinal plant Perilla within 10,000 years.</title>
        <authorList>
            <person name="Zhang Y."/>
            <person name="Shen Q."/>
            <person name="Leng L."/>
            <person name="Zhang D."/>
            <person name="Chen S."/>
            <person name="Shi Y."/>
            <person name="Ning Z."/>
            <person name="Chen S."/>
        </authorList>
    </citation>
    <scope>NUCLEOTIDE SEQUENCE [LARGE SCALE GENOMIC DNA]</scope>
    <source>
        <strain evidence="3">cv. PC099</strain>
    </source>
</reference>
<dbReference type="AlphaFoldDB" id="A0AAD4JF77"/>
<comment type="caution">
    <text evidence="2">The sequence shown here is derived from an EMBL/GenBank/DDBJ whole genome shotgun (WGS) entry which is preliminary data.</text>
</comment>